<evidence type="ECO:0000313" key="3">
    <source>
        <dbReference type="Proteomes" id="UP000176420"/>
    </source>
</evidence>
<dbReference type="PANTHER" id="PTHR34293:SF1">
    <property type="entry name" value="HTH-TYPE TRANSCRIPTIONAL REGULATOR TRMBL2"/>
    <property type="match status" value="1"/>
</dbReference>
<dbReference type="SUPFAM" id="SSF46785">
    <property type="entry name" value="Winged helix' DNA-binding domain"/>
    <property type="match status" value="1"/>
</dbReference>
<dbReference type="EMBL" id="MHKI01000014">
    <property type="protein sequence ID" value="OGY86916.1"/>
    <property type="molecule type" value="Genomic_DNA"/>
</dbReference>
<accession>A0A1G2BE09</accession>
<evidence type="ECO:0000313" key="2">
    <source>
        <dbReference type="EMBL" id="OGY86916.1"/>
    </source>
</evidence>
<protein>
    <recommendedName>
        <fullName evidence="1">Transcription regulator TrmB N-terminal domain-containing protein</fullName>
    </recommendedName>
</protein>
<evidence type="ECO:0000259" key="1">
    <source>
        <dbReference type="Pfam" id="PF01978"/>
    </source>
</evidence>
<dbReference type="Gene3D" id="1.10.10.10">
    <property type="entry name" value="Winged helix-like DNA-binding domain superfamily/Winged helix DNA-binding domain"/>
    <property type="match status" value="1"/>
</dbReference>
<name>A0A1G2BE09_9BACT</name>
<reference evidence="2 3" key="1">
    <citation type="journal article" date="2016" name="Nat. Commun.">
        <title>Thousands of microbial genomes shed light on interconnected biogeochemical processes in an aquifer system.</title>
        <authorList>
            <person name="Anantharaman K."/>
            <person name="Brown C.T."/>
            <person name="Hug L.A."/>
            <person name="Sharon I."/>
            <person name="Castelle C.J."/>
            <person name="Probst A.J."/>
            <person name="Thomas B.C."/>
            <person name="Singh A."/>
            <person name="Wilkins M.J."/>
            <person name="Karaoz U."/>
            <person name="Brodie E.L."/>
            <person name="Williams K.H."/>
            <person name="Hubbard S.S."/>
            <person name="Banfield J.F."/>
        </authorList>
    </citation>
    <scope>NUCLEOTIDE SEQUENCE [LARGE SCALE GENOMIC DNA]</scope>
</reference>
<sequence length="253" mass="29209">MITFLKSLGFTGNEAKIYLALLELGVVTTKKIIQKTSLSRGQVYDCLDSLEKKGFVMHLNQDRTKYFKAVPPKNLQHIIAKEQEALVTKQKNLQILLPRLEATRNKKQTGQELSLYTGQIGLKTLFFEWLDQKDDIYVIGGYRDDAETMKQFLPETLPDFHRRRIEKKMKFFFIFPSGSIKRANQVKNLPLTKVRILPTDFAAVGATHIRGDVVDIVLWSSEPIGITIKNKELAVYHKQYFDFLWKMSKPLGR</sequence>
<proteinExistence type="predicted"/>
<dbReference type="InterPro" id="IPR002831">
    <property type="entry name" value="Tscrpt_reg_TrmB_N"/>
</dbReference>
<dbReference type="PANTHER" id="PTHR34293">
    <property type="entry name" value="HTH-TYPE TRANSCRIPTIONAL REGULATOR TRMBL2"/>
    <property type="match status" value="1"/>
</dbReference>
<dbReference type="AlphaFoldDB" id="A0A1G2BE09"/>
<dbReference type="InterPro" id="IPR051797">
    <property type="entry name" value="TrmB-like"/>
</dbReference>
<organism evidence="2 3">
    <name type="scientific">Candidatus Kerfeldbacteria bacterium RIFOXYB2_FULL_38_14</name>
    <dbReference type="NCBI Taxonomy" id="1798547"/>
    <lineage>
        <taxon>Bacteria</taxon>
        <taxon>Candidatus Kerfeldiibacteriota</taxon>
    </lineage>
</organism>
<comment type="caution">
    <text evidence="2">The sequence shown here is derived from an EMBL/GenBank/DDBJ whole genome shotgun (WGS) entry which is preliminary data.</text>
</comment>
<feature type="domain" description="Transcription regulator TrmB N-terminal" evidence="1">
    <location>
        <begin position="5"/>
        <end position="73"/>
    </location>
</feature>
<dbReference type="Proteomes" id="UP000176420">
    <property type="component" value="Unassembled WGS sequence"/>
</dbReference>
<dbReference type="InterPro" id="IPR036390">
    <property type="entry name" value="WH_DNA-bd_sf"/>
</dbReference>
<gene>
    <name evidence="2" type="ORF">A2319_00020</name>
</gene>
<dbReference type="Pfam" id="PF01978">
    <property type="entry name" value="TrmB"/>
    <property type="match status" value="1"/>
</dbReference>
<dbReference type="InterPro" id="IPR036388">
    <property type="entry name" value="WH-like_DNA-bd_sf"/>
</dbReference>